<evidence type="ECO:0000313" key="3">
    <source>
        <dbReference type="Proteomes" id="UP000305948"/>
    </source>
</evidence>
<feature type="compositionally biased region" description="Polar residues" evidence="1">
    <location>
        <begin position="178"/>
        <end position="192"/>
    </location>
</feature>
<name>A0A5C3N833_9AGAM</name>
<feature type="compositionally biased region" description="Low complexity" evidence="1">
    <location>
        <begin position="42"/>
        <end position="51"/>
    </location>
</feature>
<dbReference type="EMBL" id="ML213506">
    <property type="protein sequence ID" value="TFK53884.1"/>
    <property type="molecule type" value="Genomic_DNA"/>
</dbReference>
<sequence>MSATIVRAQALRAAARPAVRAVPTHHYPQRARAYATTPSPPGGEAAPNPAASKGGSNLALYGILAAGAAGGYYYYSTSTATAGERRKADEEAVKGHLNAAGGAAKAGAHDALAEGQQKYGEVKMGEAGVLIKVQGSADDKLAQARARTEKGVADAQSTLGAYTSQAKSAANSAASSAQHQYDQAKSSASATLSDAERKLEEAKLKTEKEAQSWWNWLTFGVFGGSGAKKQEGADKVMQESASLSEVQRKNCMTTKTRTRWHGMIDGEILRKPYLTIVASAIGVEARDARDLLLRVVALRGSVAMSFEDVRPTRVKLIYSRWKLVRDMVFRYEKFVVIMVPHYRAQPGGADPLDV</sequence>
<evidence type="ECO:0000313" key="2">
    <source>
        <dbReference type="EMBL" id="TFK53884.1"/>
    </source>
</evidence>
<gene>
    <name evidence="2" type="ORF">OE88DRAFT_1642559</name>
</gene>
<organism evidence="2 3">
    <name type="scientific">Heliocybe sulcata</name>
    <dbReference type="NCBI Taxonomy" id="5364"/>
    <lineage>
        <taxon>Eukaryota</taxon>
        <taxon>Fungi</taxon>
        <taxon>Dikarya</taxon>
        <taxon>Basidiomycota</taxon>
        <taxon>Agaricomycotina</taxon>
        <taxon>Agaricomycetes</taxon>
        <taxon>Gloeophyllales</taxon>
        <taxon>Gloeophyllaceae</taxon>
        <taxon>Heliocybe</taxon>
    </lineage>
</organism>
<dbReference type="AlphaFoldDB" id="A0A5C3N833"/>
<feature type="region of interest" description="Disordered" evidence="1">
    <location>
        <begin position="21"/>
        <end position="51"/>
    </location>
</feature>
<dbReference type="OrthoDB" id="3266879at2759"/>
<keyword evidence="3" id="KW-1185">Reference proteome</keyword>
<proteinExistence type="predicted"/>
<feature type="region of interest" description="Disordered" evidence="1">
    <location>
        <begin position="173"/>
        <end position="192"/>
    </location>
</feature>
<dbReference type="Proteomes" id="UP000305948">
    <property type="component" value="Unassembled WGS sequence"/>
</dbReference>
<reference evidence="2 3" key="1">
    <citation type="journal article" date="2019" name="Nat. Ecol. Evol.">
        <title>Megaphylogeny resolves global patterns of mushroom evolution.</title>
        <authorList>
            <person name="Varga T."/>
            <person name="Krizsan K."/>
            <person name="Foldi C."/>
            <person name="Dima B."/>
            <person name="Sanchez-Garcia M."/>
            <person name="Sanchez-Ramirez S."/>
            <person name="Szollosi G.J."/>
            <person name="Szarkandi J.G."/>
            <person name="Papp V."/>
            <person name="Albert L."/>
            <person name="Andreopoulos W."/>
            <person name="Angelini C."/>
            <person name="Antonin V."/>
            <person name="Barry K.W."/>
            <person name="Bougher N.L."/>
            <person name="Buchanan P."/>
            <person name="Buyck B."/>
            <person name="Bense V."/>
            <person name="Catcheside P."/>
            <person name="Chovatia M."/>
            <person name="Cooper J."/>
            <person name="Damon W."/>
            <person name="Desjardin D."/>
            <person name="Finy P."/>
            <person name="Geml J."/>
            <person name="Haridas S."/>
            <person name="Hughes K."/>
            <person name="Justo A."/>
            <person name="Karasinski D."/>
            <person name="Kautmanova I."/>
            <person name="Kiss B."/>
            <person name="Kocsube S."/>
            <person name="Kotiranta H."/>
            <person name="LaButti K.M."/>
            <person name="Lechner B.E."/>
            <person name="Liimatainen K."/>
            <person name="Lipzen A."/>
            <person name="Lukacs Z."/>
            <person name="Mihaltcheva S."/>
            <person name="Morgado L.N."/>
            <person name="Niskanen T."/>
            <person name="Noordeloos M.E."/>
            <person name="Ohm R.A."/>
            <person name="Ortiz-Santana B."/>
            <person name="Ovrebo C."/>
            <person name="Racz N."/>
            <person name="Riley R."/>
            <person name="Savchenko A."/>
            <person name="Shiryaev A."/>
            <person name="Soop K."/>
            <person name="Spirin V."/>
            <person name="Szebenyi C."/>
            <person name="Tomsovsky M."/>
            <person name="Tulloss R.E."/>
            <person name="Uehling J."/>
            <person name="Grigoriev I.V."/>
            <person name="Vagvolgyi C."/>
            <person name="Papp T."/>
            <person name="Martin F.M."/>
            <person name="Miettinen O."/>
            <person name="Hibbett D.S."/>
            <person name="Nagy L.G."/>
        </authorList>
    </citation>
    <scope>NUCLEOTIDE SEQUENCE [LARGE SCALE GENOMIC DNA]</scope>
    <source>
        <strain evidence="2 3">OMC1185</strain>
    </source>
</reference>
<protein>
    <submittedName>
        <fullName evidence="2">Uncharacterized protein</fullName>
    </submittedName>
</protein>
<evidence type="ECO:0000256" key="1">
    <source>
        <dbReference type="SAM" id="MobiDB-lite"/>
    </source>
</evidence>
<dbReference type="STRING" id="5364.A0A5C3N833"/>
<accession>A0A5C3N833</accession>